<dbReference type="PROSITE" id="PS51786">
    <property type="entry name" value="LON_PROTEOLYTIC"/>
    <property type="match status" value="1"/>
</dbReference>
<dbReference type="Gene3D" id="3.40.50.300">
    <property type="entry name" value="P-loop containing nucleotide triphosphate hydrolases"/>
    <property type="match status" value="1"/>
</dbReference>
<feature type="active site" evidence="10 12">
    <location>
        <position position="733"/>
    </location>
</feature>
<comment type="function">
    <text evidence="10">ATP-dependent serine protease that mediates the selective degradation of mutant and abnormal proteins as well as certain short-lived regulatory proteins. Required for cellular homeostasis and for survival from DNA damage and developmental changes induced by stress. Degrades polypeptides processively to yield small peptide fragments that are 5 to 10 amino acids long. Binds to DNA in a double-stranded, site-specific manner.</text>
</comment>
<evidence type="ECO:0000259" key="17">
    <source>
        <dbReference type="PROSITE" id="PS51787"/>
    </source>
</evidence>
<keyword evidence="5 10" id="KW-0378">Hydrolase</keyword>
<dbReference type="PROSITE" id="PS51787">
    <property type="entry name" value="LON_N"/>
    <property type="match status" value="1"/>
</dbReference>
<evidence type="ECO:0000256" key="3">
    <source>
        <dbReference type="ARBA" id="ARBA00022670"/>
    </source>
</evidence>
<dbReference type="GO" id="GO:0006515">
    <property type="term" value="P:protein quality control for misfolded or incompletely synthesized proteins"/>
    <property type="evidence" value="ECO:0007669"/>
    <property type="project" value="UniProtKB-UniRule"/>
</dbReference>
<gene>
    <name evidence="10" type="primary">lon</name>
    <name evidence="18" type="ORF">SAMN04490369_101627</name>
</gene>
<dbReference type="GO" id="GO:0034605">
    <property type="term" value="P:cellular response to heat"/>
    <property type="evidence" value="ECO:0007669"/>
    <property type="project" value="UniProtKB-UniRule"/>
</dbReference>
<evidence type="ECO:0000256" key="7">
    <source>
        <dbReference type="ARBA" id="ARBA00022840"/>
    </source>
</evidence>
<dbReference type="CDD" id="cd19500">
    <property type="entry name" value="RecA-like_Lon"/>
    <property type="match status" value="1"/>
</dbReference>
<dbReference type="Pfam" id="PF22667">
    <property type="entry name" value="Lon_lid"/>
    <property type="match status" value="1"/>
</dbReference>
<organism evidence="18 19">
    <name type="scientific">Vreelandella aquamarina</name>
    <dbReference type="NCBI Taxonomy" id="77097"/>
    <lineage>
        <taxon>Bacteria</taxon>
        <taxon>Pseudomonadati</taxon>
        <taxon>Pseudomonadota</taxon>
        <taxon>Gammaproteobacteria</taxon>
        <taxon>Oceanospirillales</taxon>
        <taxon>Halomonadaceae</taxon>
        <taxon>Vreelandella</taxon>
    </lineage>
</organism>
<feature type="active site" evidence="10 12">
    <location>
        <position position="690"/>
    </location>
</feature>
<keyword evidence="3 10" id="KW-0645">Protease</keyword>
<dbReference type="Gene3D" id="1.10.8.60">
    <property type="match status" value="1"/>
</dbReference>
<evidence type="ECO:0000256" key="10">
    <source>
        <dbReference type="HAMAP-Rule" id="MF_01973"/>
    </source>
</evidence>
<comment type="subcellular location">
    <subcellularLocation>
        <location evidence="1 10 11">Cytoplasm</location>
    </subcellularLocation>
</comment>
<evidence type="ECO:0000256" key="4">
    <source>
        <dbReference type="ARBA" id="ARBA00022741"/>
    </source>
</evidence>
<dbReference type="GO" id="GO:0016887">
    <property type="term" value="F:ATP hydrolysis activity"/>
    <property type="evidence" value="ECO:0007669"/>
    <property type="project" value="UniProtKB-UniRule"/>
</dbReference>
<dbReference type="InterPro" id="IPR027417">
    <property type="entry name" value="P-loop_NTPase"/>
</dbReference>
<evidence type="ECO:0000256" key="11">
    <source>
        <dbReference type="PIRNR" id="PIRNR001174"/>
    </source>
</evidence>
<keyword evidence="6 10" id="KW-0720">Serine protease</keyword>
<feature type="domain" description="Lon proteolytic" evidence="16">
    <location>
        <begin position="603"/>
        <end position="784"/>
    </location>
</feature>
<keyword evidence="8 10" id="KW-0346">Stress response</keyword>
<dbReference type="GO" id="GO:0004252">
    <property type="term" value="F:serine-type endopeptidase activity"/>
    <property type="evidence" value="ECO:0007669"/>
    <property type="project" value="UniProtKB-UniRule"/>
</dbReference>
<dbReference type="GO" id="GO:0043565">
    <property type="term" value="F:sequence-specific DNA binding"/>
    <property type="evidence" value="ECO:0007669"/>
    <property type="project" value="UniProtKB-UniRule"/>
</dbReference>
<protein>
    <recommendedName>
        <fullName evidence="10 11">Lon protease</fullName>
        <ecNumber evidence="10 11">3.4.21.53</ecNumber>
    </recommendedName>
    <alternativeName>
        <fullName evidence="10">ATP-dependent protease La</fullName>
    </alternativeName>
</protein>
<dbReference type="SMART" id="SM00464">
    <property type="entry name" value="LON"/>
    <property type="match status" value="1"/>
</dbReference>
<dbReference type="Proteomes" id="UP000199493">
    <property type="component" value="Unassembled WGS sequence"/>
</dbReference>
<evidence type="ECO:0000256" key="1">
    <source>
        <dbReference type="ARBA" id="ARBA00004496"/>
    </source>
</evidence>
<evidence type="ECO:0000256" key="8">
    <source>
        <dbReference type="ARBA" id="ARBA00023016"/>
    </source>
</evidence>
<dbReference type="InterPro" id="IPR003111">
    <property type="entry name" value="Lon_prtase_N"/>
</dbReference>
<evidence type="ECO:0000256" key="14">
    <source>
        <dbReference type="PROSITE-ProRule" id="PRU01122"/>
    </source>
</evidence>
<evidence type="ECO:0000259" key="16">
    <source>
        <dbReference type="PROSITE" id="PS51786"/>
    </source>
</evidence>
<evidence type="ECO:0000313" key="19">
    <source>
        <dbReference type="Proteomes" id="UP000199493"/>
    </source>
</evidence>
<dbReference type="FunFam" id="1.20.5.5270:FF:000002">
    <property type="entry name" value="Lon protease homolog"/>
    <property type="match status" value="1"/>
</dbReference>
<accession>A0A1H8HP22</accession>
<dbReference type="STRING" id="77097.SAMN04490369_101627"/>
<dbReference type="NCBIfam" id="TIGR00763">
    <property type="entry name" value="lon"/>
    <property type="match status" value="1"/>
</dbReference>
<dbReference type="GO" id="GO:0004176">
    <property type="term" value="F:ATP-dependent peptidase activity"/>
    <property type="evidence" value="ECO:0007669"/>
    <property type="project" value="UniProtKB-UniRule"/>
</dbReference>
<dbReference type="SMART" id="SM00382">
    <property type="entry name" value="AAA"/>
    <property type="match status" value="1"/>
</dbReference>
<keyword evidence="4 10" id="KW-0547">Nucleotide-binding</keyword>
<keyword evidence="7 10" id="KW-0067">ATP-binding</keyword>
<dbReference type="Pfam" id="PF02190">
    <property type="entry name" value="LON_substr_bdg"/>
    <property type="match status" value="1"/>
</dbReference>
<dbReference type="InterPro" id="IPR008268">
    <property type="entry name" value="Peptidase_S16_AS"/>
</dbReference>
<dbReference type="SUPFAM" id="SSF88697">
    <property type="entry name" value="PUA domain-like"/>
    <property type="match status" value="1"/>
</dbReference>
<dbReference type="InterPro" id="IPR046336">
    <property type="entry name" value="Lon_prtase_N_sf"/>
</dbReference>
<comment type="induction">
    <text evidence="10">By heat shock.</text>
</comment>
<name>A0A1H8HP22_9GAMM</name>
<comment type="catalytic activity">
    <reaction evidence="9 10 11 14">
        <text>Hydrolysis of proteins in presence of ATP.</text>
        <dbReference type="EC" id="3.4.21.53"/>
    </reaction>
</comment>
<dbReference type="Gene3D" id="1.20.5.5270">
    <property type="match status" value="1"/>
</dbReference>
<evidence type="ECO:0000256" key="2">
    <source>
        <dbReference type="ARBA" id="ARBA00022490"/>
    </source>
</evidence>
<evidence type="ECO:0000256" key="12">
    <source>
        <dbReference type="PIRSR" id="PIRSR001174-1"/>
    </source>
</evidence>
<dbReference type="PANTHER" id="PTHR10046">
    <property type="entry name" value="ATP DEPENDENT LON PROTEASE FAMILY MEMBER"/>
    <property type="match status" value="1"/>
</dbReference>
<evidence type="ECO:0000256" key="13">
    <source>
        <dbReference type="PIRSR" id="PIRSR001174-2"/>
    </source>
</evidence>
<evidence type="ECO:0000256" key="5">
    <source>
        <dbReference type="ARBA" id="ARBA00022801"/>
    </source>
</evidence>
<dbReference type="InterPro" id="IPR008269">
    <property type="entry name" value="Lon_proteolytic"/>
</dbReference>
<dbReference type="HAMAP" id="MF_01973">
    <property type="entry name" value="lon_bact"/>
    <property type="match status" value="1"/>
</dbReference>
<comment type="subunit">
    <text evidence="10 11">Homohexamer. Organized in a ring with a central cavity.</text>
</comment>
<dbReference type="FunFam" id="3.40.50.300:FF:000021">
    <property type="entry name" value="Lon protease homolog"/>
    <property type="match status" value="1"/>
</dbReference>
<dbReference type="Gene3D" id="3.30.230.10">
    <property type="match status" value="1"/>
</dbReference>
<dbReference type="InterPro" id="IPR054594">
    <property type="entry name" value="Lon_lid"/>
</dbReference>
<dbReference type="FunFam" id="1.20.58.1480:FF:000001">
    <property type="entry name" value="Lon protease"/>
    <property type="match status" value="1"/>
</dbReference>
<dbReference type="InterPro" id="IPR004815">
    <property type="entry name" value="Lon_bac/euk-typ"/>
</dbReference>
<comment type="similarity">
    <text evidence="10 11 14 15">Belongs to the peptidase S16 family.</text>
</comment>
<dbReference type="InterPro" id="IPR014721">
    <property type="entry name" value="Ribsml_uS5_D2-typ_fold_subgr"/>
</dbReference>
<dbReference type="NCBIfam" id="NF008053">
    <property type="entry name" value="PRK10787.1"/>
    <property type="match status" value="1"/>
</dbReference>
<keyword evidence="2 10" id="KW-0963">Cytoplasm</keyword>
<feature type="binding site" evidence="10 13">
    <location>
        <begin position="357"/>
        <end position="364"/>
    </location>
    <ligand>
        <name>ATP</name>
        <dbReference type="ChEBI" id="CHEBI:30616"/>
    </ligand>
</feature>
<dbReference type="GO" id="GO:0005524">
    <property type="term" value="F:ATP binding"/>
    <property type="evidence" value="ECO:0007669"/>
    <property type="project" value="UniProtKB-UniRule"/>
</dbReference>
<dbReference type="InterPro" id="IPR020568">
    <property type="entry name" value="Ribosomal_Su5_D2-typ_SF"/>
</dbReference>
<dbReference type="PIRSF" id="PIRSF001174">
    <property type="entry name" value="Lon_proteas"/>
    <property type="match status" value="1"/>
</dbReference>
<dbReference type="SUPFAM" id="SSF52540">
    <property type="entry name" value="P-loop containing nucleoside triphosphate hydrolases"/>
    <property type="match status" value="1"/>
</dbReference>
<dbReference type="FunFam" id="3.30.230.10:FF:000010">
    <property type="entry name" value="Lon protease"/>
    <property type="match status" value="1"/>
</dbReference>
<reference evidence="18 19" key="1">
    <citation type="submission" date="2016-10" db="EMBL/GenBank/DDBJ databases">
        <authorList>
            <person name="de Groot N.N."/>
        </authorList>
    </citation>
    <scope>NUCLEOTIDE SEQUENCE [LARGE SCALE GENOMIC DNA]</scope>
    <source>
        <strain evidence="18 19">558</strain>
    </source>
</reference>
<evidence type="ECO:0000313" key="18">
    <source>
        <dbReference type="EMBL" id="SEN57869.1"/>
    </source>
</evidence>
<evidence type="ECO:0000256" key="15">
    <source>
        <dbReference type="RuleBase" id="RU000591"/>
    </source>
</evidence>
<dbReference type="GO" id="GO:0005737">
    <property type="term" value="C:cytoplasm"/>
    <property type="evidence" value="ECO:0007669"/>
    <property type="project" value="UniProtKB-SubCell"/>
</dbReference>
<evidence type="ECO:0000256" key="9">
    <source>
        <dbReference type="ARBA" id="ARBA00050665"/>
    </source>
</evidence>
<feature type="domain" description="Lon N-terminal" evidence="17">
    <location>
        <begin position="11"/>
        <end position="205"/>
    </location>
</feature>
<dbReference type="InterPro" id="IPR015947">
    <property type="entry name" value="PUA-like_sf"/>
</dbReference>
<dbReference type="InterPro" id="IPR003593">
    <property type="entry name" value="AAA+_ATPase"/>
</dbReference>
<dbReference type="RefSeq" id="WP_089675206.1">
    <property type="nucleotide sequence ID" value="NZ_FODB01000016.1"/>
</dbReference>
<dbReference type="AlphaFoldDB" id="A0A1H8HP22"/>
<dbReference type="InterPro" id="IPR003959">
    <property type="entry name" value="ATPase_AAA_core"/>
</dbReference>
<dbReference type="PRINTS" id="PR00830">
    <property type="entry name" value="ENDOLAPTASE"/>
</dbReference>
<dbReference type="Gene3D" id="1.20.58.1480">
    <property type="match status" value="1"/>
</dbReference>
<dbReference type="InterPro" id="IPR027543">
    <property type="entry name" value="Lon_bac"/>
</dbReference>
<dbReference type="PROSITE" id="PS01046">
    <property type="entry name" value="LON_SER"/>
    <property type="match status" value="1"/>
</dbReference>
<dbReference type="EC" id="3.4.21.53" evidence="10 11"/>
<sequence length="808" mass="90218">MQQNADQTQCLPLLPLRDVVVYPQMVIPLFVGREKSIQALEAAMEADKRVLLVAQREASQDDPDNADLYAMGTVADIMQLLKLPDGTVKVLIEGSFRADVIDIEENEVGYTQAHLIPRESEPLTSREQEALVRVLLNQFEQYVKLSKKVPNEVLNSLSGIEDPSRLVDTICAHLSLKIGDKQELLEMDRVRDRIEHLMALIESEIDLLQVEKRIRSRVKEQMEKTQREYYLNEQMKAIQKEMGELDNVPNEAEKYEQAIKESGMPKEASDKATQELNKLKMMAANSAEATVVRSYLDWLIAVPWKKRTRVKHDLVKAQQVLDEDHYGLEEVKARILEYLAVQKRVRKMKGPVLCLVGPPGVGKTSLGQSIARATNRKYVRLALGGVRDESEIRGHRRTYIGSLPGKLIQRMSRAGVKNPLFLLDEVDKLGMDHRGDPASALLEVLDPEQNDSFSDHYLELDYDLSETLFICTANSMNIPGPLLDRMEIIRLPGYTEDEKLAIARRYLLPKQLAANGLKEEELALNDDALLELVRYYTREAGVRELERQIARVCRKVLRERLEAERTSKDKAGNKLQAQQVLSADQIETYAGVRRYSYGLAEQEDQVGRVTGLAWTSVGGELLNIESVVTPGKGRINKTGSLGDVMKESVSAAQTVVKARAQAYGIDPQRFENEDLHIHVPEGATPKDGPSAGIAMVTAIVSAYTQRPVRCDVAMTGEVNLRGEVLPIGGLKEKLLAARRGGIKTVLIPEENRRDLKEVPENIKGALDIRPVRWIDDVLAVALAENVAEGASLKGADKSFNANAVASTH</sequence>
<dbReference type="Pfam" id="PF05362">
    <property type="entry name" value="Lon_C"/>
    <property type="match status" value="1"/>
</dbReference>
<dbReference type="EMBL" id="FODB01000016">
    <property type="protein sequence ID" value="SEN57869.1"/>
    <property type="molecule type" value="Genomic_DNA"/>
</dbReference>
<dbReference type="InterPro" id="IPR027065">
    <property type="entry name" value="Lon_Prtase"/>
</dbReference>
<dbReference type="Gene3D" id="2.30.130.40">
    <property type="entry name" value="LON domain-like"/>
    <property type="match status" value="1"/>
</dbReference>
<proteinExistence type="evidence at transcript level"/>
<dbReference type="Pfam" id="PF00004">
    <property type="entry name" value="AAA"/>
    <property type="match status" value="1"/>
</dbReference>
<dbReference type="SUPFAM" id="SSF54211">
    <property type="entry name" value="Ribosomal protein S5 domain 2-like"/>
    <property type="match status" value="1"/>
</dbReference>
<evidence type="ECO:0000256" key="6">
    <source>
        <dbReference type="ARBA" id="ARBA00022825"/>
    </source>
</evidence>